<evidence type="ECO:0000313" key="2">
    <source>
        <dbReference type="EMBL" id="CAE6511281.1"/>
    </source>
</evidence>
<protein>
    <recommendedName>
        <fullName evidence="1">Jacalin-type lectin domain-containing protein</fullName>
    </recommendedName>
</protein>
<dbReference type="Pfam" id="PF01419">
    <property type="entry name" value="Jacalin"/>
    <property type="match status" value="2"/>
</dbReference>
<dbReference type="SUPFAM" id="SSF51101">
    <property type="entry name" value="Mannose-binding lectins"/>
    <property type="match status" value="2"/>
</dbReference>
<dbReference type="PANTHER" id="PTHR47293:SF15">
    <property type="entry name" value="JACALIN-RELATED LECTIN 19"/>
    <property type="match status" value="1"/>
</dbReference>
<accession>A0A8H3HIM2</accession>
<proteinExistence type="predicted"/>
<sequence>MFTLNSSQKEFQIIRNSSILHGVFFDPATGPITASRPAAIFNTSDTGKVREINNSVAEDIIVESELDARYAQLGWPCPSNLPSKPWAILTPRNRRSVKTEIWGSRRLMVQKIAINISLQDLCAEDSLVEATEAALRQRTNALRIRALRQAFVTWGEMIPLVGIRLTPEGYDTWLKSVVDNPASWRIIKIVHAVPITEILTAQLRDKIEMLFTNSVILRSPSIGAPHALSFDGATNGVQSIESITLWFSTSRIRDIAVAYAGGTTAGPYSYGLSDHESQSDVFTLAPGEFITDVFVWSHFDGWIMGIQFVKSNLGLSPIYGIRTKDSITSQHPALLSGNGNALLGLSGAYTSDGLTQLQAVWRTDVIIRRQRHTQTSCIGGTTGYVFNDLQYLADPATSRIAQITARAGGKHGVAKFQTTYVSISGDALTRTETPLRGSDGGNLITMTLEEDEYIGGIRGHHNNHGIQRIQFITNRKTHPAFGAETGDIAFSFDAPKTSDGRDMVLNYMAGKSRGWLDAILFVWAEMPLKATSV</sequence>
<organism evidence="2 3">
    <name type="scientific">Rhizoctonia solani</name>
    <dbReference type="NCBI Taxonomy" id="456999"/>
    <lineage>
        <taxon>Eukaryota</taxon>
        <taxon>Fungi</taxon>
        <taxon>Dikarya</taxon>
        <taxon>Basidiomycota</taxon>
        <taxon>Agaricomycotina</taxon>
        <taxon>Agaricomycetes</taxon>
        <taxon>Cantharellales</taxon>
        <taxon>Ceratobasidiaceae</taxon>
        <taxon>Rhizoctonia</taxon>
    </lineage>
</organism>
<dbReference type="Gene3D" id="2.100.10.30">
    <property type="entry name" value="Jacalin-like lectin domain"/>
    <property type="match status" value="2"/>
</dbReference>
<dbReference type="AlphaFoldDB" id="A0A8H3HIM2"/>
<dbReference type="InterPro" id="IPR036404">
    <property type="entry name" value="Jacalin-like_lectin_dom_sf"/>
</dbReference>
<comment type="caution">
    <text evidence="2">The sequence shown here is derived from an EMBL/GenBank/DDBJ whole genome shotgun (WGS) entry which is preliminary data.</text>
</comment>
<reference evidence="2" key="1">
    <citation type="submission" date="2021-01" db="EMBL/GenBank/DDBJ databases">
        <authorList>
            <person name="Kaushik A."/>
        </authorList>
    </citation>
    <scope>NUCLEOTIDE SEQUENCE</scope>
    <source>
        <strain evidence="2">AG2-2IIIB</strain>
    </source>
</reference>
<dbReference type="InterPro" id="IPR001229">
    <property type="entry name" value="Jacalin-like_lectin_dom"/>
</dbReference>
<dbReference type="PROSITE" id="PS51752">
    <property type="entry name" value="JACALIN_LECTIN"/>
    <property type="match status" value="2"/>
</dbReference>
<name>A0A8H3HIM2_9AGAM</name>
<feature type="domain" description="Jacalin-type lectin" evidence="1">
    <location>
        <begin position="216"/>
        <end position="363"/>
    </location>
</feature>
<dbReference type="EMBL" id="CAJMWT010005946">
    <property type="protein sequence ID" value="CAE6511281.1"/>
    <property type="molecule type" value="Genomic_DNA"/>
</dbReference>
<evidence type="ECO:0000313" key="3">
    <source>
        <dbReference type="Proteomes" id="UP000663843"/>
    </source>
</evidence>
<dbReference type="Proteomes" id="UP000663843">
    <property type="component" value="Unassembled WGS sequence"/>
</dbReference>
<gene>
    <name evidence="2" type="ORF">RDB_LOCUS153118</name>
</gene>
<dbReference type="PANTHER" id="PTHR47293">
    <property type="entry name" value="JACALIN-RELATED LECTIN 3"/>
    <property type="match status" value="1"/>
</dbReference>
<feature type="domain" description="Jacalin-type lectin" evidence="1">
    <location>
        <begin position="372"/>
        <end position="525"/>
    </location>
</feature>
<evidence type="ECO:0000259" key="1">
    <source>
        <dbReference type="PROSITE" id="PS51752"/>
    </source>
</evidence>